<comment type="caution">
    <text evidence="9">The sequence shown here is derived from an EMBL/GenBank/DDBJ whole genome shotgun (WGS) entry which is preliminary data.</text>
</comment>
<dbReference type="AlphaFoldDB" id="H3KFP8"/>
<comment type="subcellular location">
    <subcellularLocation>
        <location evidence="1">Cell membrane</location>
        <topology evidence="1">Multi-pass membrane protein</topology>
    </subcellularLocation>
    <subcellularLocation>
        <location evidence="6">Membrane</location>
        <topology evidence="6">Multi-pass membrane protein</topology>
    </subcellularLocation>
</comment>
<dbReference type="InterPro" id="IPR002898">
    <property type="entry name" value="MotA_ExbB_proton_chnl"/>
</dbReference>
<protein>
    <recommendedName>
        <fullName evidence="8">MotA/TolQ/ExbB proton channel domain-containing protein</fullName>
    </recommendedName>
</protein>
<evidence type="ECO:0000256" key="4">
    <source>
        <dbReference type="ARBA" id="ARBA00022989"/>
    </source>
</evidence>
<name>H3KFP8_9BURK</name>
<dbReference type="GO" id="GO:0005886">
    <property type="term" value="C:plasma membrane"/>
    <property type="evidence" value="ECO:0007669"/>
    <property type="project" value="UniProtKB-SubCell"/>
</dbReference>
<keyword evidence="4 7" id="KW-1133">Transmembrane helix</keyword>
<keyword evidence="10" id="KW-1185">Reference proteome</keyword>
<keyword evidence="6" id="KW-0653">Protein transport</keyword>
<keyword evidence="2" id="KW-1003">Cell membrane</keyword>
<dbReference type="GO" id="GO:0015031">
    <property type="term" value="P:protein transport"/>
    <property type="evidence" value="ECO:0007669"/>
    <property type="project" value="UniProtKB-KW"/>
</dbReference>
<feature type="transmembrane region" description="Helical" evidence="7">
    <location>
        <begin position="131"/>
        <end position="149"/>
    </location>
</feature>
<dbReference type="Proteomes" id="UP000004956">
    <property type="component" value="Unassembled WGS sequence"/>
</dbReference>
<sequence length="169" mass="18642">MEDPQLRDFFVLDGDVLTALLLCGAALWFLIVWATASVRRFEATSMGTADAIDALPLRERSVRITSILRRAGGIARKRIRWAKALVVVLPMLGLWGAVDGLIRSFSSMAVCTVHPEAPTFFGLHAHGIDEAVLTVGLGILLSVPAFWAIRKLDHLLLEIQDRLHARFSD</sequence>
<comment type="similarity">
    <text evidence="6">Belongs to the exbB/tolQ family.</text>
</comment>
<feature type="transmembrane region" description="Helical" evidence="7">
    <location>
        <begin position="16"/>
        <end position="36"/>
    </location>
</feature>
<feature type="domain" description="MotA/TolQ/ExbB proton channel" evidence="8">
    <location>
        <begin position="76"/>
        <end position="162"/>
    </location>
</feature>
<dbReference type="PATRIC" id="fig|762967.3.peg.1232"/>
<evidence type="ECO:0000313" key="10">
    <source>
        <dbReference type="Proteomes" id="UP000004956"/>
    </source>
</evidence>
<evidence type="ECO:0000256" key="7">
    <source>
        <dbReference type="SAM" id="Phobius"/>
    </source>
</evidence>
<dbReference type="EMBL" id="AFBQ01000233">
    <property type="protein sequence ID" value="EHY31059.1"/>
    <property type="molecule type" value="Genomic_DNA"/>
</dbReference>
<gene>
    <name evidence="9" type="ORF">HMPREF9440_01567</name>
</gene>
<proteinExistence type="inferred from homology"/>
<keyword evidence="6" id="KW-0813">Transport</keyword>
<keyword evidence="5 7" id="KW-0472">Membrane</keyword>
<evidence type="ECO:0000256" key="3">
    <source>
        <dbReference type="ARBA" id="ARBA00022692"/>
    </source>
</evidence>
<feature type="transmembrane region" description="Helical" evidence="7">
    <location>
        <begin position="79"/>
        <end position="98"/>
    </location>
</feature>
<evidence type="ECO:0000256" key="1">
    <source>
        <dbReference type="ARBA" id="ARBA00004651"/>
    </source>
</evidence>
<evidence type="ECO:0000256" key="6">
    <source>
        <dbReference type="RuleBase" id="RU004057"/>
    </source>
</evidence>
<reference evidence="9 10" key="1">
    <citation type="submission" date="2011-11" db="EMBL/GenBank/DDBJ databases">
        <authorList>
            <person name="Weinstock G."/>
            <person name="Sodergren E."/>
            <person name="Clifton S."/>
            <person name="Fulton L."/>
            <person name="Fulton B."/>
            <person name="Courtney L."/>
            <person name="Fronick C."/>
            <person name="Harrison M."/>
            <person name="Strong C."/>
            <person name="Farmer C."/>
            <person name="Delahaunty K."/>
            <person name="Markovic C."/>
            <person name="Hall O."/>
            <person name="Minx P."/>
            <person name="Tomlinson C."/>
            <person name="Mitreva M."/>
            <person name="Hou S."/>
            <person name="Chen J."/>
            <person name="Wollam A."/>
            <person name="Pepin K.H."/>
            <person name="Johnson M."/>
            <person name="Bhonagiri V."/>
            <person name="Zhang X."/>
            <person name="Suruliraj S."/>
            <person name="Warren W."/>
            <person name="Chinwalla A."/>
            <person name="Mardis E.R."/>
            <person name="Wilson R.K."/>
        </authorList>
    </citation>
    <scope>NUCLEOTIDE SEQUENCE [LARGE SCALE GENOMIC DNA]</scope>
    <source>
        <strain evidence="9 10">YIT 11816</strain>
    </source>
</reference>
<dbReference type="HOGENOM" id="CLU_1577696_0_0_4"/>
<evidence type="ECO:0000256" key="2">
    <source>
        <dbReference type="ARBA" id="ARBA00022475"/>
    </source>
</evidence>
<organism evidence="9 10">
    <name type="scientific">Sutterella parvirubra YIT 11816</name>
    <dbReference type="NCBI Taxonomy" id="762967"/>
    <lineage>
        <taxon>Bacteria</taxon>
        <taxon>Pseudomonadati</taxon>
        <taxon>Pseudomonadota</taxon>
        <taxon>Betaproteobacteria</taxon>
        <taxon>Burkholderiales</taxon>
        <taxon>Sutterellaceae</taxon>
        <taxon>Sutterella</taxon>
    </lineage>
</organism>
<keyword evidence="3 7" id="KW-0812">Transmembrane</keyword>
<dbReference type="Pfam" id="PF01618">
    <property type="entry name" value="MotA_ExbB"/>
    <property type="match status" value="1"/>
</dbReference>
<evidence type="ECO:0000256" key="5">
    <source>
        <dbReference type="ARBA" id="ARBA00023136"/>
    </source>
</evidence>
<evidence type="ECO:0000259" key="8">
    <source>
        <dbReference type="Pfam" id="PF01618"/>
    </source>
</evidence>
<accession>H3KFP8</accession>
<evidence type="ECO:0000313" key="9">
    <source>
        <dbReference type="EMBL" id="EHY31059.1"/>
    </source>
</evidence>